<protein>
    <submittedName>
        <fullName evidence="3">Uncharacterized protein DUF4407</fullName>
    </submittedName>
</protein>
<evidence type="ECO:0000256" key="2">
    <source>
        <dbReference type="SAM" id="Phobius"/>
    </source>
</evidence>
<dbReference type="AlphaFoldDB" id="A0A4R2EAR4"/>
<keyword evidence="2" id="KW-0812">Transmembrane</keyword>
<organism evidence="3 4">
    <name type="scientific">Acetobacteroides hydrogenigenes</name>
    <dbReference type="NCBI Taxonomy" id="979970"/>
    <lineage>
        <taxon>Bacteria</taxon>
        <taxon>Pseudomonadati</taxon>
        <taxon>Bacteroidota</taxon>
        <taxon>Bacteroidia</taxon>
        <taxon>Bacteroidales</taxon>
        <taxon>Rikenellaceae</taxon>
        <taxon>Acetobacteroides</taxon>
    </lineage>
</organism>
<feature type="transmembrane region" description="Helical" evidence="2">
    <location>
        <begin position="30"/>
        <end position="50"/>
    </location>
</feature>
<dbReference type="Proteomes" id="UP000294830">
    <property type="component" value="Unassembled WGS sequence"/>
</dbReference>
<feature type="transmembrane region" description="Helical" evidence="2">
    <location>
        <begin position="97"/>
        <end position="116"/>
    </location>
</feature>
<keyword evidence="2" id="KW-0472">Membrane</keyword>
<accession>A0A4R2EAR4</accession>
<dbReference type="EMBL" id="SLWB01000011">
    <property type="protein sequence ID" value="TCN65393.1"/>
    <property type="molecule type" value="Genomic_DNA"/>
</dbReference>
<dbReference type="Pfam" id="PF14362">
    <property type="entry name" value="DUF4407"/>
    <property type="match status" value="1"/>
</dbReference>
<reference evidence="3 4" key="1">
    <citation type="submission" date="2019-03" db="EMBL/GenBank/DDBJ databases">
        <title>Genomic Encyclopedia of Archaeal and Bacterial Type Strains, Phase II (KMG-II): from individual species to whole genera.</title>
        <authorList>
            <person name="Goeker M."/>
        </authorList>
    </citation>
    <scope>NUCLEOTIDE SEQUENCE [LARGE SCALE GENOMIC DNA]</scope>
    <source>
        <strain evidence="3 4">RL-C</strain>
    </source>
</reference>
<keyword evidence="2" id="KW-1133">Transmembrane helix</keyword>
<evidence type="ECO:0000313" key="4">
    <source>
        <dbReference type="Proteomes" id="UP000294830"/>
    </source>
</evidence>
<gene>
    <name evidence="3" type="ORF">CLV25_11172</name>
</gene>
<keyword evidence="4" id="KW-1185">Reference proteome</keyword>
<proteinExistence type="predicted"/>
<comment type="caution">
    <text evidence="3">The sequence shown here is derived from an EMBL/GenBank/DDBJ whole genome shotgun (WGS) entry which is preliminary data.</text>
</comment>
<dbReference type="OrthoDB" id="1421255at2"/>
<feature type="transmembrane region" description="Helical" evidence="2">
    <location>
        <begin position="265"/>
        <end position="286"/>
    </location>
</feature>
<feature type="transmembrane region" description="Helical" evidence="2">
    <location>
        <begin position="56"/>
        <end position="76"/>
    </location>
</feature>
<name>A0A4R2EAR4_9BACT</name>
<evidence type="ECO:0000313" key="3">
    <source>
        <dbReference type="EMBL" id="TCN65393.1"/>
    </source>
</evidence>
<dbReference type="RefSeq" id="WP_131839774.1">
    <property type="nucleotide sequence ID" value="NZ_SLWB01000011.1"/>
</dbReference>
<keyword evidence="1" id="KW-0175">Coiled coil</keyword>
<feature type="coiled-coil region" evidence="1">
    <location>
        <begin position="140"/>
        <end position="167"/>
    </location>
</feature>
<dbReference type="InterPro" id="IPR025519">
    <property type="entry name" value="DUF4407"/>
</dbReference>
<sequence length="316" mass="36267">MKDWWIKLGCYLTGYNYSIVKSSSEASAKAVKKFASALLIISMVWCFIGYEFTSHYLHGSTLTSIIGAIIMVVMVIQIERQIILTIGKSRSVKRFRIIIGIVMAIIGSVIIDQVMFKDDIERERITVDQEKVNKAMIFKTKEINDQIAQLDTSIARKERERMKAIAEITKNPTITAYNTQTQTKADSNGRMVTVGRTMTTQSMPNPKIEMLAQLDGQIKTLHDLKVAKENSLLTIRATVEKEVKENKPFLEELSILFKILMSSPIAFVVWALIFTFFFSIELFVLYCKFGDDKNDYDRTIMHQMQIRMQMIDKLNQ</sequence>
<evidence type="ECO:0000256" key="1">
    <source>
        <dbReference type="SAM" id="Coils"/>
    </source>
</evidence>